<gene>
    <name evidence="1" type="ORF">GCM10009858_44680</name>
</gene>
<dbReference type="InterPro" id="IPR003615">
    <property type="entry name" value="HNH_nuc"/>
</dbReference>
<evidence type="ECO:0000313" key="1">
    <source>
        <dbReference type="EMBL" id="GAA2501551.1"/>
    </source>
</evidence>
<name>A0ABN3MH45_9MICO</name>
<comment type="caution">
    <text evidence="1">The sequence shown here is derived from an EMBL/GenBank/DDBJ whole genome shotgun (WGS) entry which is preliminary data.</text>
</comment>
<dbReference type="RefSeq" id="WP_344257312.1">
    <property type="nucleotide sequence ID" value="NZ_BAAARE010000034.1"/>
</dbReference>
<sequence length="135" mass="15218">MRATPTPKTPRSWGRRASYDAYLASRAWSDKRQQWYAAWLTSAGIEPSCLVCGRRWTLKSGHLHHTTYARLGDEALTDLVPLCRRDHRTLHAVIDSTPTWRRTDRRTATAALVALLRQARTQGADHSSNPPAPTS</sequence>
<organism evidence="1 2">
    <name type="scientific">Terrabacter carboxydivorans</name>
    <dbReference type="NCBI Taxonomy" id="619730"/>
    <lineage>
        <taxon>Bacteria</taxon>
        <taxon>Bacillati</taxon>
        <taxon>Actinomycetota</taxon>
        <taxon>Actinomycetes</taxon>
        <taxon>Micrococcales</taxon>
        <taxon>Intrasporangiaceae</taxon>
        <taxon>Terrabacter</taxon>
    </lineage>
</organism>
<evidence type="ECO:0000313" key="2">
    <source>
        <dbReference type="Proteomes" id="UP001500730"/>
    </source>
</evidence>
<dbReference type="CDD" id="cd00085">
    <property type="entry name" value="HNHc"/>
    <property type="match status" value="1"/>
</dbReference>
<accession>A0ABN3MH45</accession>
<reference evidence="1 2" key="1">
    <citation type="journal article" date="2019" name="Int. J. Syst. Evol. Microbiol.">
        <title>The Global Catalogue of Microorganisms (GCM) 10K type strain sequencing project: providing services to taxonomists for standard genome sequencing and annotation.</title>
        <authorList>
            <consortium name="The Broad Institute Genomics Platform"/>
            <consortium name="The Broad Institute Genome Sequencing Center for Infectious Disease"/>
            <person name="Wu L."/>
            <person name="Ma J."/>
        </authorList>
    </citation>
    <scope>NUCLEOTIDE SEQUENCE [LARGE SCALE GENOMIC DNA]</scope>
    <source>
        <strain evidence="1 2">JCM 16259</strain>
    </source>
</reference>
<keyword evidence="2" id="KW-1185">Reference proteome</keyword>
<dbReference type="EMBL" id="BAAARE010000034">
    <property type="protein sequence ID" value="GAA2501551.1"/>
    <property type="molecule type" value="Genomic_DNA"/>
</dbReference>
<evidence type="ECO:0008006" key="3">
    <source>
        <dbReference type="Google" id="ProtNLM"/>
    </source>
</evidence>
<protein>
    <recommendedName>
        <fullName evidence="3">HNH endonuclease</fullName>
    </recommendedName>
</protein>
<dbReference type="Proteomes" id="UP001500730">
    <property type="component" value="Unassembled WGS sequence"/>
</dbReference>
<proteinExistence type="predicted"/>